<comment type="function">
    <text evidence="1">Histones H1 are necessary for the condensation of nucleosome chains into higher-order structures.</text>
</comment>
<feature type="compositionally biased region" description="Polar residues" evidence="7">
    <location>
        <begin position="678"/>
        <end position="692"/>
    </location>
</feature>
<organism evidence="9 10">
    <name type="scientific">Tenebrio molitor</name>
    <name type="common">Yellow mealworm beetle</name>
    <dbReference type="NCBI Taxonomy" id="7067"/>
    <lineage>
        <taxon>Eukaryota</taxon>
        <taxon>Metazoa</taxon>
        <taxon>Ecdysozoa</taxon>
        <taxon>Arthropoda</taxon>
        <taxon>Hexapoda</taxon>
        <taxon>Insecta</taxon>
        <taxon>Pterygota</taxon>
        <taxon>Neoptera</taxon>
        <taxon>Endopterygota</taxon>
        <taxon>Coleoptera</taxon>
        <taxon>Polyphaga</taxon>
        <taxon>Cucujiformia</taxon>
        <taxon>Tenebrionidae</taxon>
        <taxon>Tenebrio</taxon>
    </lineage>
</organism>
<dbReference type="PANTHER" id="PTHR33273">
    <property type="entry name" value="DOMAIN-CONTAINING PROTEIN, PUTATIVE-RELATED"/>
    <property type="match status" value="1"/>
</dbReference>
<feature type="region of interest" description="Disordered" evidence="7">
    <location>
        <begin position="285"/>
        <end position="321"/>
    </location>
</feature>
<evidence type="ECO:0000256" key="3">
    <source>
        <dbReference type="ARBA" id="ARBA00004286"/>
    </source>
</evidence>
<evidence type="ECO:0000256" key="4">
    <source>
        <dbReference type="ARBA" id="ARBA00022454"/>
    </source>
</evidence>
<evidence type="ECO:0000313" key="9">
    <source>
        <dbReference type="EMBL" id="KAH0813321.1"/>
    </source>
</evidence>
<dbReference type="InterPro" id="IPR036691">
    <property type="entry name" value="Endo/exonu/phosph_ase_sf"/>
</dbReference>
<feature type="compositionally biased region" description="Low complexity" evidence="7">
    <location>
        <begin position="285"/>
        <end position="295"/>
    </location>
</feature>
<accession>A0A8J6LH91</accession>
<dbReference type="EMBL" id="JABDTM020025397">
    <property type="protein sequence ID" value="KAH0813321.1"/>
    <property type="molecule type" value="Genomic_DNA"/>
</dbReference>
<dbReference type="SMART" id="SM00526">
    <property type="entry name" value="H15"/>
    <property type="match status" value="1"/>
</dbReference>
<evidence type="ECO:0000313" key="10">
    <source>
        <dbReference type="Proteomes" id="UP000719412"/>
    </source>
</evidence>
<dbReference type="PANTHER" id="PTHR33273:SF2">
    <property type="entry name" value="ENDONUCLEASE_EXONUCLEASE_PHOSPHATASE DOMAIN-CONTAINING PROTEIN"/>
    <property type="match status" value="1"/>
</dbReference>
<reference evidence="9" key="1">
    <citation type="journal article" date="2020" name="J Insects Food Feed">
        <title>The yellow mealworm (Tenebrio molitor) genome: a resource for the emerging insects as food and feed industry.</title>
        <authorList>
            <person name="Eriksson T."/>
            <person name="Andere A."/>
            <person name="Kelstrup H."/>
            <person name="Emery V."/>
            <person name="Picard C."/>
        </authorList>
    </citation>
    <scope>NUCLEOTIDE SEQUENCE</scope>
    <source>
        <strain evidence="9">Stoneville</strain>
        <tissue evidence="9">Whole head</tissue>
    </source>
</reference>
<evidence type="ECO:0000256" key="7">
    <source>
        <dbReference type="SAM" id="MobiDB-lite"/>
    </source>
</evidence>
<feature type="compositionally biased region" description="Low complexity" evidence="7">
    <location>
        <begin position="693"/>
        <end position="717"/>
    </location>
</feature>
<comment type="caution">
    <text evidence="9">The sequence shown here is derived from an EMBL/GenBank/DDBJ whole genome shotgun (WGS) entry which is preliminary data.</text>
</comment>
<keyword evidence="4" id="KW-0158">Chromosome</keyword>
<dbReference type="SUPFAM" id="SSF56219">
    <property type="entry name" value="DNase I-like"/>
    <property type="match status" value="1"/>
</dbReference>
<dbReference type="PRINTS" id="PR00624">
    <property type="entry name" value="HISTONEH5"/>
</dbReference>
<feature type="compositionally biased region" description="Basic residues" evidence="7">
    <location>
        <begin position="299"/>
        <end position="313"/>
    </location>
</feature>
<dbReference type="InterPro" id="IPR005819">
    <property type="entry name" value="H1/H5"/>
</dbReference>
<evidence type="ECO:0000256" key="6">
    <source>
        <dbReference type="ARBA" id="ARBA00023242"/>
    </source>
</evidence>
<dbReference type="GO" id="GO:0030527">
    <property type="term" value="F:structural constituent of chromatin"/>
    <property type="evidence" value="ECO:0007669"/>
    <property type="project" value="InterPro"/>
</dbReference>
<dbReference type="GO" id="GO:0006334">
    <property type="term" value="P:nucleosome assembly"/>
    <property type="evidence" value="ECO:0007669"/>
    <property type="project" value="InterPro"/>
</dbReference>
<dbReference type="PROSITE" id="PS51504">
    <property type="entry name" value="H15"/>
    <property type="match status" value="1"/>
</dbReference>
<reference evidence="9" key="2">
    <citation type="submission" date="2021-08" db="EMBL/GenBank/DDBJ databases">
        <authorList>
            <person name="Eriksson T."/>
        </authorList>
    </citation>
    <scope>NUCLEOTIDE SEQUENCE</scope>
    <source>
        <strain evidence="9">Stoneville</strain>
        <tissue evidence="9">Whole head</tissue>
    </source>
</reference>
<dbReference type="GO" id="GO:0005634">
    <property type="term" value="C:nucleus"/>
    <property type="evidence" value="ECO:0007669"/>
    <property type="project" value="UniProtKB-SubCell"/>
</dbReference>
<feature type="compositionally biased region" description="Low complexity" evidence="7">
    <location>
        <begin position="453"/>
        <end position="470"/>
    </location>
</feature>
<dbReference type="InterPro" id="IPR005818">
    <property type="entry name" value="Histone_H1/H5_H15"/>
</dbReference>
<dbReference type="GO" id="GO:0003677">
    <property type="term" value="F:DNA binding"/>
    <property type="evidence" value="ECO:0007669"/>
    <property type="project" value="UniProtKB-KW"/>
</dbReference>
<comment type="subcellular location">
    <subcellularLocation>
        <location evidence="3">Chromosome</location>
    </subcellularLocation>
    <subcellularLocation>
        <location evidence="2">Nucleus</location>
    </subcellularLocation>
</comment>
<protein>
    <recommendedName>
        <fullName evidence="8">H15 domain-containing protein</fullName>
    </recommendedName>
</protein>
<evidence type="ECO:0000256" key="1">
    <source>
        <dbReference type="ARBA" id="ARBA00002809"/>
    </source>
</evidence>
<keyword evidence="5" id="KW-0238">DNA-binding</keyword>
<keyword evidence="10" id="KW-1185">Reference proteome</keyword>
<evidence type="ECO:0000256" key="2">
    <source>
        <dbReference type="ARBA" id="ARBA00004123"/>
    </source>
</evidence>
<dbReference type="Proteomes" id="UP000719412">
    <property type="component" value="Unassembled WGS sequence"/>
</dbReference>
<feature type="compositionally biased region" description="Basic residues" evidence="7">
    <location>
        <begin position="476"/>
        <end position="506"/>
    </location>
</feature>
<feature type="region of interest" description="Disordered" evidence="7">
    <location>
        <begin position="374"/>
        <end position="531"/>
    </location>
</feature>
<feature type="domain" description="H15" evidence="8">
    <location>
        <begin position="314"/>
        <end position="388"/>
    </location>
</feature>
<name>A0A8J6LH91_TENMO</name>
<evidence type="ECO:0000259" key="8">
    <source>
        <dbReference type="PROSITE" id="PS51504"/>
    </source>
</evidence>
<dbReference type="GO" id="GO:0003824">
    <property type="term" value="F:catalytic activity"/>
    <property type="evidence" value="ECO:0007669"/>
    <property type="project" value="InterPro"/>
</dbReference>
<dbReference type="InterPro" id="IPR005135">
    <property type="entry name" value="Endo/exonuclease/phosphatase"/>
</dbReference>
<sequence>MNIKTRCDAMRFVSVCTYPLTTETDWRSPESHIFRPPAAVENPEFHPTHRAACSDDDEIPTFGSTEIYRLLSDDPLDGLSAVPKGPDGDGTRRRLVPFQLPPKTIDLNVGKAVGGLLLSELFRFEHQVLSVLRPFRKRLATRRCRKIEKVARYSGKRWTNLSANEIWIPGIDASTPHRRRKPSVPNRNRDDPDLGLVVGGAETSETEFGQLDHTVAMVIEERGRCHHAGNDSEACNFFDGGRGARSVFRPQWRLFYKDLEKIFVQFSITRCSKYTCMADVENQTASSVTTGSAATPQSHAKKEKKAKNPRAKPSHPPTSEMVNNAIKGLKERGGSSLQAIKKFVAANYKVDAEKVAPFIKKYLKGAVASGSLVQTKGKGASGSFKLASSTSGGAKVASASDKRKPASSAASKTKKSSAKRTAVATTSDKASSKTAKKQASPKAKKTAAEKKSTAAASAAAAKAKKSAASSAEKKTRAAPKPRSPSKAKKSNKAGPTKKPKAPKPKTAKAIPVKVKKAASPKRKNAFTPNTSGKLDVLWHDGYTFGVDGAQIRVLEQTDQVSFARFLEGHHGGALEAQIGFEILSDLPHQTLKGKLADEQLGTFLVTTDLTQSHGTRSVTTADWTLTRHRAPPMSQRQLRSKRRGDPPASSTPAQPTPAPPTSTTSSRERGSTSSRNTPTKSTSALSMESASRNTPTPSNPNGESTTNNSPTPTRTNSRAGSPKPTLYKYTFKNIPAEFAGQKKFHTLLTTHLLVRNINKLVVNWNKTAFLITSLPLHDKFALNLIAATGSKTISCCPLKRKTEAPNNTGNNSTPKKPLLSVVVKGVDHDIDERDIRDQLDALPLAYKLIWRIKSRKTNNFTNLIRVTTENTNTVDFLLTHGLVLYGKHHQCEPSKPPTPTPLQCSKCFQLGHHVTACPNKPACPKCPQTHAPNKCEAVISTCLLCGGPHAAWSRSCPSIKTAPITEATPIAPTIVMNPPAVIADPDTTLNEPVEPTISAKQTIAFVTKIFAPRLVLSEHGLPMATPPQYATNIATVNVAGLNRKKHALENFIATDLIKILAITEIHHTPTIKIKNFTSYIRLSSVNRARGVALLIASSIANSKHDLPPHLSDLEAVAADIQFNNSTITLIAYYNPPKEPLSTQLFEYASNLNRSIILGDFNARHTDFGDTSSNANGKTFSKLISELPIYRLENRNPTHIAGSILDHIVISENLIPQVDPQTFIGTTVTSDHLPLVAQLIRDTPPRSPQIIQIFDYKKADWHKFRREISKTLPHITRVNSPAEIDEQINTFTHTLIDAKITAIKTKTIPKNRDPLPARIVKAIKEKRKIFREYTRTRDPFLKTAHNRLNAIIRRDINAYREETWSKACETLDYRDGKKFWNKFKALTGQKSVPNHHLLLRRAPGGGPPSPPQPQFRGRLLPTNH</sequence>
<evidence type="ECO:0000256" key="5">
    <source>
        <dbReference type="ARBA" id="ARBA00023125"/>
    </source>
</evidence>
<feature type="compositionally biased region" description="Basic residues" evidence="7">
    <location>
        <begin position="513"/>
        <end position="524"/>
    </location>
</feature>
<dbReference type="InterPro" id="IPR036390">
    <property type="entry name" value="WH_DNA-bd_sf"/>
</dbReference>
<dbReference type="FunFam" id="1.10.10.10:FF:000140">
    <property type="entry name" value="Histone H1.0"/>
    <property type="match status" value="1"/>
</dbReference>
<dbReference type="SUPFAM" id="SSF46785">
    <property type="entry name" value="Winged helix' DNA-binding domain"/>
    <property type="match status" value="1"/>
</dbReference>
<feature type="compositionally biased region" description="Low complexity" evidence="7">
    <location>
        <begin position="419"/>
        <end position="441"/>
    </location>
</feature>
<dbReference type="Gene3D" id="3.60.10.10">
    <property type="entry name" value="Endonuclease/exonuclease/phosphatase"/>
    <property type="match status" value="1"/>
</dbReference>
<dbReference type="GO" id="GO:0000786">
    <property type="term" value="C:nucleosome"/>
    <property type="evidence" value="ECO:0007669"/>
    <property type="project" value="InterPro"/>
</dbReference>
<feature type="compositionally biased region" description="Polar residues" evidence="7">
    <location>
        <begin position="611"/>
        <end position="623"/>
    </location>
</feature>
<proteinExistence type="predicted"/>
<feature type="compositionally biased region" description="Low complexity" evidence="7">
    <location>
        <begin position="661"/>
        <end position="677"/>
    </location>
</feature>
<gene>
    <name evidence="9" type="ORF">GEV33_009471</name>
</gene>
<dbReference type="Gene3D" id="1.10.10.10">
    <property type="entry name" value="Winged helix-like DNA-binding domain superfamily/Winged helix DNA-binding domain"/>
    <property type="match status" value="1"/>
</dbReference>
<keyword evidence="6" id="KW-0539">Nucleus</keyword>
<dbReference type="InterPro" id="IPR036388">
    <property type="entry name" value="WH-like_DNA-bd_sf"/>
</dbReference>
<dbReference type="Pfam" id="PF14529">
    <property type="entry name" value="Exo_endo_phos_2"/>
    <property type="match status" value="1"/>
</dbReference>
<dbReference type="CDD" id="cd00073">
    <property type="entry name" value="H15"/>
    <property type="match status" value="1"/>
</dbReference>
<feature type="region of interest" description="Disordered" evidence="7">
    <location>
        <begin position="174"/>
        <end position="194"/>
    </location>
</feature>
<dbReference type="Pfam" id="PF00538">
    <property type="entry name" value="Linker_histone"/>
    <property type="match status" value="1"/>
</dbReference>
<feature type="region of interest" description="Disordered" evidence="7">
    <location>
        <begin position="1393"/>
        <end position="1423"/>
    </location>
</feature>
<feature type="region of interest" description="Disordered" evidence="7">
    <location>
        <begin position="611"/>
        <end position="724"/>
    </location>
</feature>